<comment type="catalytic activity">
    <reaction evidence="1">
        <text>3'-dephospho-CoA + ATP = 2'-(5''-triphospho-alpha-D-ribosyl)-3'-dephospho-CoA + adenine</text>
        <dbReference type="Rhea" id="RHEA:15117"/>
        <dbReference type="ChEBI" id="CHEBI:16708"/>
        <dbReference type="ChEBI" id="CHEBI:30616"/>
        <dbReference type="ChEBI" id="CHEBI:57328"/>
        <dbReference type="ChEBI" id="CHEBI:61378"/>
        <dbReference type="EC" id="2.4.2.52"/>
    </reaction>
</comment>
<keyword evidence="3" id="KW-0808">Transferase</keyword>
<keyword evidence="5" id="KW-0067">ATP-binding</keyword>
<dbReference type="EMBL" id="FNCP01000025">
    <property type="protein sequence ID" value="SDI04364.1"/>
    <property type="molecule type" value="Genomic_DNA"/>
</dbReference>
<dbReference type="Gene3D" id="1.10.4200.10">
    <property type="entry name" value="Triphosphoribosyl-dephospho-CoA protein"/>
    <property type="match status" value="1"/>
</dbReference>
<evidence type="ECO:0000256" key="1">
    <source>
        <dbReference type="ARBA" id="ARBA00001210"/>
    </source>
</evidence>
<dbReference type="GO" id="GO:0046917">
    <property type="term" value="F:triphosphoribosyl-dephospho-CoA synthase activity"/>
    <property type="evidence" value="ECO:0007669"/>
    <property type="project" value="UniProtKB-EC"/>
</dbReference>
<dbReference type="RefSeq" id="WP_092335024.1">
    <property type="nucleotide sequence ID" value="NZ_FNCP01000025.1"/>
</dbReference>
<proteinExistence type="predicted"/>
<protein>
    <recommendedName>
        <fullName evidence="2">triphosphoribosyl-dephospho-CoA synthase</fullName>
        <ecNumber evidence="2">2.4.2.52</ecNumber>
    </recommendedName>
</protein>
<dbReference type="PANTHER" id="PTHR30201">
    <property type="entry name" value="TRIPHOSPHORIBOSYL-DEPHOSPHO-COA SYNTHASE"/>
    <property type="match status" value="1"/>
</dbReference>
<gene>
    <name evidence="6" type="ORF">SAMN05443529_1254</name>
</gene>
<evidence type="ECO:0000313" key="7">
    <source>
        <dbReference type="Proteomes" id="UP000198656"/>
    </source>
</evidence>
<dbReference type="EC" id="2.4.2.52" evidence="2"/>
<dbReference type="GO" id="GO:0005524">
    <property type="term" value="F:ATP binding"/>
    <property type="evidence" value="ECO:0007669"/>
    <property type="project" value="UniProtKB-KW"/>
</dbReference>
<accession>A0A1G8HCG5</accession>
<evidence type="ECO:0000256" key="3">
    <source>
        <dbReference type="ARBA" id="ARBA00022679"/>
    </source>
</evidence>
<dbReference type="GO" id="GO:0051191">
    <property type="term" value="P:prosthetic group biosynthetic process"/>
    <property type="evidence" value="ECO:0007669"/>
    <property type="project" value="TreeGrafter"/>
</dbReference>
<evidence type="ECO:0000313" key="6">
    <source>
        <dbReference type="EMBL" id="SDI04364.1"/>
    </source>
</evidence>
<keyword evidence="7" id="KW-1185">Reference proteome</keyword>
<dbReference type="NCBIfam" id="TIGR03125">
    <property type="entry name" value="citrate_citG"/>
    <property type="match status" value="1"/>
</dbReference>
<reference evidence="7" key="1">
    <citation type="submission" date="2016-10" db="EMBL/GenBank/DDBJ databases">
        <authorList>
            <person name="Varghese N."/>
            <person name="Submissions S."/>
        </authorList>
    </citation>
    <scope>NUCLEOTIDE SEQUENCE [LARGE SCALE GENOMIC DNA]</scope>
    <source>
        <strain evidence="7">DSM 8344</strain>
    </source>
</reference>
<keyword evidence="4" id="KW-0547">Nucleotide-binding</keyword>
<evidence type="ECO:0000256" key="5">
    <source>
        <dbReference type="ARBA" id="ARBA00022840"/>
    </source>
</evidence>
<organism evidence="6 7">
    <name type="scientific">Desulfosporosinus hippei DSM 8344</name>
    <dbReference type="NCBI Taxonomy" id="1121419"/>
    <lineage>
        <taxon>Bacteria</taxon>
        <taxon>Bacillati</taxon>
        <taxon>Bacillota</taxon>
        <taxon>Clostridia</taxon>
        <taxon>Eubacteriales</taxon>
        <taxon>Desulfitobacteriaceae</taxon>
        <taxon>Desulfosporosinus</taxon>
    </lineage>
</organism>
<dbReference type="Proteomes" id="UP000198656">
    <property type="component" value="Unassembled WGS sequence"/>
</dbReference>
<dbReference type="InterPro" id="IPR017551">
    <property type="entry name" value="TriPribosyl-deP-CoA_syn_CitG"/>
</dbReference>
<dbReference type="PANTHER" id="PTHR30201:SF2">
    <property type="entry name" value="2-(5''-TRIPHOSPHORIBOSYL)-3'-DEPHOSPHOCOENZYME-A SYNTHASE"/>
    <property type="match status" value="1"/>
</dbReference>
<evidence type="ECO:0000256" key="4">
    <source>
        <dbReference type="ARBA" id="ARBA00022741"/>
    </source>
</evidence>
<dbReference type="AlphaFoldDB" id="A0A1G8HCG5"/>
<evidence type="ECO:0000256" key="2">
    <source>
        <dbReference type="ARBA" id="ARBA00012074"/>
    </source>
</evidence>
<sequence length="297" mass="32311">MEREGRTESFKAQAIEIASLAVQAILYEASCHPSPGLVSAISTGAHSDMDYFTFLDSASALISPLIQCAHAGLSTESPKEIFQTIRSIGQLGEQRMFAKTRGVNTHKGTLFLLGICCAAAGKALYSGAGFASLRSIIQDMTEGLVEGELSARNQELANTDPTKLTHGERLYLTHKIEGIRGEVQRGLPIVFDIALNVYQENHDLSLNSRLIQTLVTIMQFCEDTNILHRHSLETLREVQVRAGRIIALGGMKTPAGIKAIEEMDKDFCHRRIGPGGSADLLGVTVFVALLEDLFNGR</sequence>
<dbReference type="Pfam" id="PF01874">
    <property type="entry name" value="CitG"/>
    <property type="match status" value="1"/>
</dbReference>
<dbReference type="STRING" id="1121419.SAMN05443529_1254"/>
<name>A0A1G8HCG5_9FIRM</name>
<dbReference type="OrthoDB" id="114886at2"/>
<dbReference type="InterPro" id="IPR002736">
    <property type="entry name" value="CitG"/>
</dbReference>